<feature type="domain" description="SnoaL-like" evidence="1">
    <location>
        <begin position="17"/>
        <end position="49"/>
    </location>
</feature>
<dbReference type="InterPro" id="IPR032710">
    <property type="entry name" value="NTF2-like_dom_sf"/>
</dbReference>
<accession>X8BGI9</accession>
<dbReference type="InterPro" id="IPR037401">
    <property type="entry name" value="SnoaL-like"/>
</dbReference>
<protein>
    <submittedName>
        <fullName evidence="2">SnoaL-like domain protein</fullName>
    </submittedName>
</protein>
<reference evidence="2" key="1">
    <citation type="submission" date="2014-01" db="EMBL/GenBank/DDBJ databases">
        <authorList>
            <person name="Brown-Elliot B."/>
            <person name="Wallace R."/>
            <person name="Lenaerts A."/>
            <person name="Ordway D."/>
            <person name="DeGroote M.A."/>
            <person name="Parker T."/>
            <person name="Sizemore C."/>
            <person name="Tallon L.J."/>
            <person name="Sadzewicz L.K."/>
            <person name="Sengamalay N."/>
            <person name="Fraser C.M."/>
            <person name="Hine E."/>
            <person name="Shefchek K.A."/>
            <person name="Das S.P."/>
            <person name="Tettelin H."/>
        </authorList>
    </citation>
    <scope>NUCLEOTIDE SEQUENCE [LARGE SCALE GENOMIC DNA]</scope>
    <source>
        <strain evidence="2">4042</strain>
    </source>
</reference>
<dbReference type="Pfam" id="PF12680">
    <property type="entry name" value="SnoaL_2"/>
    <property type="match status" value="1"/>
</dbReference>
<dbReference type="EMBL" id="JAOB01000042">
    <property type="protein sequence ID" value="EUA42318.1"/>
    <property type="molecule type" value="Genomic_DNA"/>
</dbReference>
<dbReference type="AlphaFoldDB" id="X8BGI9"/>
<evidence type="ECO:0000313" key="2">
    <source>
        <dbReference type="EMBL" id="EUA42318.1"/>
    </source>
</evidence>
<comment type="caution">
    <text evidence="2">The sequence shown here is derived from an EMBL/GenBank/DDBJ whole genome shotgun (WGS) entry which is preliminary data.</text>
</comment>
<organism evidence="2">
    <name type="scientific">Mycobacterium xenopi 4042</name>
    <dbReference type="NCBI Taxonomy" id="1299334"/>
    <lineage>
        <taxon>Bacteria</taxon>
        <taxon>Bacillati</taxon>
        <taxon>Actinomycetota</taxon>
        <taxon>Actinomycetes</taxon>
        <taxon>Mycobacteriales</taxon>
        <taxon>Mycobacteriaceae</taxon>
        <taxon>Mycobacterium</taxon>
    </lineage>
</organism>
<gene>
    <name evidence="2" type="ORF">I553_6178</name>
</gene>
<evidence type="ECO:0000259" key="1">
    <source>
        <dbReference type="Pfam" id="PF12680"/>
    </source>
</evidence>
<dbReference type="SUPFAM" id="SSF54427">
    <property type="entry name" value="NTF2-like"/>
    <property type="match status" value="1"/>
</dbReference>
<sequence length="55" mass="6161">MGSYHRLMPPNPVEFSRRWAAAWNARDLDAVLAFFHDDVTFASPFAAEVLPKAAV</sequence>
<dbReference type="CDD" id="cd00531">
    <property type="entry name" value="NTF2_like"/>
    <property type="match status" value="1"/>
</dbReference>
<dbReference type="Gene3D" id="3.10.450.50">
    <property type="match status" value="1"/>
</dbReference>
<proteinExistence type="predicted"/>
<name>X8BGI9_MYCXE</name>
<dbReference type="PATRIC" id="fig|1299334.3.peg.4339"/>